<feature type="domain" description="NAD-dependent epimerase/dehydratase" evidence="2">
    <location>
        <begin position="3"/>
        <end position="219"/>
    </location>
</feature>
<accession>A0A3S9AB66</accession>
<dbReference type="InterPro" id="IPR013549">
    <property type="entry name" value="DUF1731"/>
</dbReference>
<dbReference type="KEGG" id="palb:EJC50_27345"/>
<keyword evidence="5" id="KW-1185">Reference proteome</keyword>
<comment type="similarity">
    <text evidence="1">Belongs to the NAD(P)-dependent epimerase/dehydratase family. SDR39U1 subfamily.</text>
</comment>
<evidence type="ECO:0000259" key="3">
    <source>
        <dbReference type="Pfam" id="PF08338"/>
    </source>
</evidence>
<gene>
    <name evidence="4" type="ORF">EJC50_27345</name>
</gene>
<dbReference type="RefSeq" id="WP_126019170.1">
    <property type="nucleotide sequence ID" value="NZ_CP034437.1"/>
</dbReference>
<proteinExistence type="inferred from homology"/>
<dbReference type="NCBIfam" id="TIGR01777">
    <property type="entry name" value="yfcH"/>
    <property type="match status" value="1"/>
</dbReference>
<evidence type="ECO:0000259" key="2">
    <source>
        <dbReference type="Pfam" id="PF01370"/>
    </source>
</evidence>
<evidence type="ECO:0000313" key="4">
    <source>
        <dbReference type="EMBL" id="AZN42997.1"/>
    </source>
</evidence>
<name>A0A3S9AB66_9BACL</name>
<dbReference type="SUPFAM" id="SSF51735">
    <property type="entry name" value="NAD(P)-binding Rossmann-fold domains"/>
    <property type="match status" value="1"/>
</dbReference>
<dbReference type="AlphaFoldDB" id="A0A3S9AB66"/>
<protein>
    <submittedName>
        <fullName evidence="4">TIGR01777 family protein</fullName>
    </submittedName>
</protein>
<dbReference type="Gene3D" id="3.40.50.720">
    <property type="entry name" value="NAD(P)-binding Rossmann-like Domain"/>
    <property type="match status" value="1"/>
</dbReference>
<dbReference type="Proteomes" id="UP000272528">
    <property type="component" value="Chromosome"/>
</dbReference>
<evidence type="ECO:0000313" key="5">
    <source>
        <dbReference type="Proteomes" id="UP000272528"/>
    </source>
</evidence>
<dbReference type="PANTHER" id="PTHR11092">
    <property type="entry name" value="SUGAR NUCLEOTIDE EPIMERASE RELATED"/>
    <property type="match status" value="1"/>
</dbReference>
<dbReference type="InterPro" id="IPR036291">
    <property type="entry name" value="NAD(P)-bd_dom_sf"/>
</dbReference>
<dbReference type="EMBL" id="CP034437">
    <property type="protein sequence ID" value="AZN42997.1"/>
    <property type="molecule type" value="Genomic_DNA"/>
</dbReference>
<organism evidence="4 5">
    <name type="scientific">Paenibacillus albus</name>
    <dbReference type="NCBI Taxonomy" id="2495582"/>
    <lineage>
        <taxon>Bacteria</taxon>
        <taxon>Bacillati</taxon>
        <taxon>Bacillota</taxon>
        <taxon>Bacilli</taxon>
        <taxon>Bacillales</taxon>
        <taxon>Paenibacillaceae</taxon>
        <taxon>Paenibacillus</taxon>
    </lineage>
</organism>
<reference evidence="5" key="1">
    <citation type="submission" date="2018-12" db="EMBL/GenBank/DDBJ databases">
        <title>Genome sequence of Peanibacillus sp.</title>
        <authorList>
            <person name="Subramani G."/>
            <person name="Srinivasan S."/>
            <person name="Kim M.K."/>
        </authorList>
    </citation>
    <scope>NUCLEOTIDE SEQUENCE [LARGE SCALE GENOMIC DNA]</scope>
    <source>
        <strain evidence="5">18JY67-1</strain>
    </source>
</reference>
<feature type="domain" description="DUF1731" evidence="3">
    <location>
        <begin position="251"/>
        <end position="297"/>
    </location>
</feature>
<dbReference type="InterPro" id="IPR001509">
    <property type="entry name" value="Epimerase_deHydtase"/>
</dbReference>
<dbReference type="Pfam" id="PF01370">
    <property type="entry name" value="Epimerase"/>
    <property type="match status" value="1"/>
</dbReference>
<evidence type="ECO:0000256" key="1">
    <source>
        <dbReference type="ARBA" id="ARBA00009353"/>
    </source>
</evidence>
<dbReference type="PANTHER" id="PTHR11092:SF0">
    <property type="entry name" value="EPIMERASE FAMILY PROTEIN SDR39U1"/>
    <property type="match status" value="1"/>
</dbReference>
<dbReference type="Pfam" id="PF08338">
    <property type="entry name" value="DUF1731"/>
    <property type="match status" value="1"/>
</dbReference>
<sequence length="301" mass="32540">MKVAVTGGTGYVGSHVVKALLERGDEVWIISRSSSKQPAESGLHVINWQELADTPRKLGNVDAIVNLAGESISRRWTKEGKHAILQSRLDAANAIEKFVAAVDVMPRVVVNASGISIYGNSAPDEAAADESSPSRIADFLASVVEKWEAAADRIPAPRLVKLRIGLVLGMEGGAFPKMVLPYRLGIGGRMGSGKQWVPWIHEDDMTRLILFCLDNPDVAGPVNACAPEPVMNDTFGRAIGKAAGRPHWFPVPAFPLKAALGELSMLLLEGTRAVPRKALDNGFVFDYPTVERAFEQLFGRH</sequence>
<dbReference type="OrthoDB" id="9801773at2"/>
<dbReference type="InterPro" id="IPR010099">
    <property type="entry name" value="SDR39U1"/>
</dbReference>